<evidence type="ECO:0000259" key="1">
    <source>
        <dbReference type="PROSITE" id="PS50011"/>
    </source>
</evidence>
<evidence type="ECO:0000313" key="3">
    <source>
        <dbReference type="Proteomes" id="UP000245956"/>
    </source>
</evidence>
<dbReference type="SUPFAM" id="SSF56112">
    <property type="entry name" value="Protein kinase-like (PK-like)"/>
    <property type="match status" value="1"/>
</dbReference>
<dbReference type="EMBL" id="LCWV01000027">
    <property type="protein sequence ID" value="PWI66191.1"/>
    <property type="molecule type" value="Genomic_DNA"/>
</dbReference>
<dbReference type="PROSITE" id="PS50011">
    <property type="entry name" value="PROTEIN_KINASE_DOM"/>
    <property type="match status" value="1"/>
</dbReference>
<dbReference type="GO" id="GO:0004672">
    <property type="term" value="F:protein kinase activity"/>
    <property type="evidence" value="ECO:0007669"/>
    <property type="project" value="InterPro"/>
</dbReference>
<reference evidence="2 3" key="1">
    <citation type="journal article" date="2016" name="Front. Microbiol.">
        <title>Genome and transcriptome sequences reveal the specific parasitism of the nematophagous Purpureocillium lilacinum 36-1.</title>
        <authorList>
            <person name="Xie J."/>
            <person name="Li S."/>
            <person name="Mo C."/>
            <person name="Xiao X."/>
            <person name="Peng D."/>
            <person name="Wang G."/>
            <person name="Xiao Y."/>
        </authorList>
    </citation>
    <scope>NUCLEOTIDE SEQUENCE [LARGE SCALE GENOMIC DNA]</scope>
    <source>
        <strain evidence="2 3">36-1</strain>
    </source>
</reference>
<dbReference type="Proteomes" id="UP000245956">
    <property type="component" value="Unassembled WGS sequence"/>
</dbReference>
<name>A0A2U3DVB4_PURLI</name>
<accession>A0A2U3DVB4</accession>
<dbReference type="Gene3D" id="1.10.510.10">
    <property type="entry name" value="Transferase(Phosphotransferase) domain 1"/>
    <property type="match status" value="1"/>
</dbReference>
<dbReference type="InterPro" id="IPR000719">
    <property type="entry name" value="Prot_kinase_dom"/>
</dbReference>
<dbReference type="GO" id="GO:0005524">
    <property type="term" value="F:ATP binding"/>
    <property type="evidence" value="ECO:0007669"/>
    <property type="project" value="InterPro"/>
</dbReference>
<organism evidence="2 3">
    <name type="scientific">Purpureocillium lilacinum</name>
    <name type="common">Paecilomyces lilacinus</name>
    <dbReference type="NCBI Taxonomy" id="33203"/>
    <lineage>
        <taxon>Eukaryota</taxon>
        <taxon>Fungi</taxon>
        <taxon>Dikarya</taxon>
        <taxon>Ascomycota</taxon>
        <taxon>Pezizomycotina</taxon>
        <taxon>Sordariomycetes</taxon>
        <taxon>Hypocreomycetidae</taxon>
        <taxon>Hypocreales</taxon>
        <taxon>Ophiocordycipitaceae</taxon>
        <taxon>Purpureocillium</taxon>
    </lineage>
</organism>
<dbReference type="AlphaFoldDB" id="A0A2U3DVB4"/>
<feature type="domain" description="Protein kinase" evidence="1">
    <location>
        <begin position="131"/>
        <end position="346"/>
    </location>
</feature>
<protein>
    <recommendedName>
        <fullName evidence="1">Protein kinase domain-containing protein</fullName>
    </recommendedName>
</protein>
<dbReference type="InterPro" id="IPR011009">
    <property type="entry name" value="Kinase-like_dom_sf"/>
</dbReference>
<comment type="caution">
    <text evidence="2">The sequence shown here is derived from an EMBL/GenBank/DDBJ whole genome shotgun (WGS) entry which is preliminary data.</text>
</comment>
<gene>
    <name evidence="2" type="ORF">PCL_05409</name>
</gene>
<sequence length="346" mass="38283">MMVHPTLLDVTPPPPWTLVEFTCSDKDTDVEFIISCSRTFFSLTSTAANFSDSPLLEQQYLFFVEVARNVELDGCTIEDFYDWAVEPLLPVLRSMPPIEEGPSFLDDYLFPKTMAYTLGANSGKLTAVPSQSSLGKEPQSRFGVVLSDETSSGWTSFHPREIQLIPQRVPAFGPPPSQTPNKVVLKDGTVAFVKLVRRGDKGILMREIEVYAQIRARPLDETLRIPRLLGLVRDGSGFIYGLLLTYVNCRRSTLACAASKASTPTILRQKWATQIRDAVHQLHSADIVWSDAKPENVLIDEDKNAWVVDFGGGYTEGWVPKELAGTKGGDLLGLEKIIAFVRGADS</sequence>
<dbReference type="Pfam" id="PF00069">
    <property type="entry name" value="Pkinase"/>
    <property type="match status" value="1"/>
</dbReference>
<evidence type="ECO:0000313" key="2">
    <source>
        <dbReference type="EMBL" id="PWI66191.1"/>
    </source>
</evidence>
<proteinExistence type="predicted"/>